<name>A0A2H9VS48_9SPHI</name>
<dbReference type="EMBL" id="PGFJ01000001">
    <property type="protein sequence ID" value="PJJ83641.1"/>
    <property type="molecule type" value="Genomic_DNA"/>
</dbReference>
<evidence type="ECO:0000259" key="2">
    <source>
        <dbReference type="Pfam" id="PF14534"/>
    </source>
</evidence>
<accession>A0A2H9VS48</accession>
<dbReference type="AlphaFoldDB" id="A0A2H9VS48"/>
<feature type="chain" id="PRO_5014131880" evidence="1">
    <location>
        <begin position="23"/>
        <end position="152"/>
    </location>
</feature>
<evidence type="ECO:0000256" key="1">
    <source>
        <dbReference type="SAM" id="SignalP"/>
    </source>
</evidence>
<dbReference type="RefSeq" id="WP_100339887.1">
    <property type="nucleotide sequence ID" value="NZ_PGFJ01000001.1"/>
</dbReference>
<keyword evidence="4" id="KW-1185">Reference proteome</keyword>
<evidence type="ECO:0000313" key="4">
    <source>
        <dbReference type="Proteomes" id="UP000242687"/>
    </source>
</evidence>
<dbReference type="InterPro" id="IPR032710">
    <property type="entry name" value="NTF2-like_dom_sf"/>
</dbReference>
<dbReference type="SUPFAM" id="SSF54427">
    <property type="entry name" value="NTF2-like"/>
    <property type="match status" value="1"/>
</dbReference>
<keyword evidence="1" id="KW-0732">Signal</keyword>
<feature type="signal peptide" evidence="1">
    <location>
        <begin position="1"/>
        <end position="22"/>
    </location>
</feature>
<sequence length="152" mass="16729">MKIKSHLLITVLCSVSFLTAKAQIDTVSFPKERTEIKAIVHSPGNSALGKDIIMVGAKGDISFTQEELKGARAQEKLVFKSVTPVAGSEFIRIYNANTAIVNWLAAVELQVDGHDVSLKVRRIEVYIKKDGKWNRVAGQGTEVDQTLFPNPH</sequence>
<reference evidence="3 4" key="1">
    <citation type="submission" date="2017-11" db="EMBL/GenBank/DDBJ databases">
        <title>Genomic Encyclopedia of Archaeal and Bacterial Type Strains, Phase II (KMG-II): From Individual Species to Whole Genera.</title>
        <authorList>
            <person name="Goeker M."/>
        </authorList>
    </citation>
    <scope>NUCLEOTIDE SEQUENCE [LARGE SCALE GENOMIC DNA]</scope>
    <source>
        <strain evidence="3 4">DSM 28175</strain>
    </source>
</reference>
<dbReference type="Proteomes" id="UP000242687">
    <property type="component" value="Unassembled WGS sequence"/>
</dbReference>
<gene>
    <name evidence="3" type="ORF">CLV57_0628</name>
</gene>
<feature type="domain" description="DUF4440" evidence="2">
    <location>
        <begin position="48"/>
        <end position="133"/>
    </location>
</feature>
<organism evidence="3 4">
    <name type="scientific">Mucilaginibacter auburnensis</name>
    <dbReference type="NCBI Taxonomy" id="1457233"/>
    <lineage>
        <taxon>Bacteria</taxon>
        <taxon>Pseudomonadati</taxon>
        <taxon>Bacteroidota</taxon>
        <taxon>Sphingobacteriia</taxon>
        <taxon>Sphingobacteriales</taxon>
        <taxon>Sphingobacteriaceae</taxon>
        <taxon>Mucilaginibacter</taxon>
    </lineage>
</organism>
<dbReference type="Pfam" id="PF14534">
    <property type="entry name" value="DUF4440"/>
    <property type="match status" value="1"/>
</dbReference>
<dbReference type="Gene3D" id="3.10.450.50">
    <property type="match status" value="1"/>
</dbReference>
<dbReference type="InterPro" id="IPR027843">
    <property type="entry name" value="DUF4440"/>
</dbReference>
<dbReference type="OrthoDB" id="881019at2"/>
<proteinExistence type="predicted"/>
<comment type="caution">
    <text evidence="3">The sequence shown here is derived from an EMBL/GenBank/DDBJ whole genome shotgun (WGS) entry which is preliminary data.</text>
</comment>
<protein>
    <submittedName>
        <fullName evidence="3">Uncharacterized protein DUF4440</fullName>
    </submittedName>
</protein>
<evidence type="ECO:0000313" key="3">
    <source>
        <dbReference type="EMBL" id="PJJ83641.1"/>
    </source>
</evidence>